<dbReference type="PANTHER" id="PTHR24221:SF590">
    <property type="entry name" value="COMPONENT LINKED WITH THE ASSEMBLY OF CYTOCHROME' TRANSPORT TRANSMEMBRANE ATP-BINDING PROTEIN ABC TRANSPORTER CYDD-RELATED"/>
    <property type="match status" value="1"/>
</dbReference>
<dbReference type="InterPro" id="IPR027417">
    <property type="entry name" value="P-loop_NTPase"/>
</dbReference>
<dbReference type="SMART" id="SM00382">
    <property type="entry name" value="AAA"/>
    <property type="match status" value="1"/>
</dbReference>
<feature type="region of interest" description="Disordered" evidence="3">
    <location>
        <begin position="1"/>
        <end position="34"/>
    </location>
</feature>
<feature type="non-terminal residue" evidence="5">
    <location>
        <position position="1"/>
    </location>
</feature>
<dbReference type="RefSeq" id="WP_005274153.1">
    <property type="nucleotide sequence ID" value="NZ_ANPE02000270.1"/>
</dbReference>
<reference evidence="5 6" key="1">
    <citation type="journal article" date="2013" name="Genome Announc.">
        <title>Draft Genome Sequence of Arthrobacter crystallopoietes Strain BAB-32, Revealing Genes for Bioremediation.</title>
        <authorList>
            <person name="Joshi M.N."/>
            <person name="Pandit A.S."/>
            <person name="Sharma A."/>
            <person name="Pandya R.V."/>
            <person name="Desai S.M."/>
            <person name="Saxena A.K."/>
            <person name="Bagatharia S.B."/>
        </authorList>
    </citation>
    <scope>NUCLEOTIDE SEQUENCE [LARGE SCALE GENOMIC DNA]</scope>
    <source>
        <strain evidence="5 6">BAB-32</strain>
    </source>
</reference>
<evidence type="ECO:0000313" key="5">
    <source>
        <dbReference type="EMBL" id="EMY32463.1"/>
    </source>
</evidence>
<dbReference type="Proteomes" id="UP000010729">
    <property type="component" value="Unassembled WGS sequence"/>
</dbReference>
<accession>N1V2I3</accession>
<dbReference type="InterPro" id="IPR003439">
    <property type="entry name" value="ABC_transporter-like_ATP-bd"/>
</dbReference>
<keyword evidence="2 5" id="KW-0067">ATP-binding</keyword>
<gene>
    <name evidence="5" type="ORF">D477_020053</name>
</gene>
<dbReference type="Pfam" id="PF00005">
    <property type="entry name" value="ABC_tran"/>
    <property type="match status" value="1"/>
</dbReference>
<dbReference type="PROSITE" id="PS50893">
    <property type="entry name" value="ABC_TRANSPORTER_2"/>
    <property type="match status" value="1"/>
</dbReference>
<dbReference type="GO" id="GO:0005524">
    <property type="term" value="F:ATP binding"/>
    <property type="evidence" value="ECO:0007669"/>
    <property type="project" value="UniProtKB-KW"/>
</dbReference>
<proteinExistence type="predicted"/>
<dbReference type="InterPro" id="IPR017871">
    <property type="entry name" value="ABC_transporter-like_CS"/>
</dbReference>
<comment type="caution">
    <text evidence="5">The sequence shown here is derived from an EMBL/GenBank/DDBJ whole genome shotgun (WGS) entry which is preliminary data.</text>
</comment>
<feature type="compositionally biased region" description="Basic and acidic residues" evidence="3">
    <location>
        <begin position="12"/>
        <end position="26"/>
    </location>
</feature>
<dbReference type="PANTHER" id="PTHR24221">
    <property type="entry name" value="ATP-BINDING CASSETTE SUB-FAMILY B"/>
    <property type="match status" value="1"/>
</dbReference>
<dbReference type="InterPro" id="IPR039421">
    <property type="entry name" value="Type_1_exporter"/>
</dbReference>
<evidence type="ECO:0000256" key="1">
    <source>
        <dbReference type="ARBA" id="ARBA00022741"/>
    </source>
</evidence>
<dbReference type="PROSITE" id="PS00211">
    <property type="entry name" value="ABC_TRANSPORTER_1"/>
    <property type="match status" value="1"/>
</dbReference>
<dbReference type="EMBL" id="ANPE02000270">
    <property type="protein sequence ID" value="EMY32463.1"/>
    <property type="molecule type" value="Genomic_DNA"/>
</dbReference>
<dbReference type="AlphaFoldDB" id="N1V2I3"/>
<evidence type="ECO:0000259" key="4">
    <source>
        <dbReference type="PROSITE" id="PS50893"/>
    </source>
</evidence>
<dbReference type="GO" id="GO:0016887">
    <property type="term" value="F:ATP hydrolysis activity"/>
    <property type="evidence" value="ECO:0007669"/>
    <property type="project" value="InterPro"/>
</dbReference>
<keyword evidence="1" id="KW-0547">Nucleotide-binding</keyword>
<sequence>RGEPDPLPADAAPERPTPDPAPERPIPDPAPEPVVSLQLRGAGYAYPGQRQPVFAGLDLDLAPGDWLAVTGPSGSGKSTLLGVLLGFLAPQQGQYLVNGSPVGSGTRLAGRIAWTPQEAHLFNSSLRANLLLARGRENPPSDAELFRALSAVGLGSFAAALPQGLDTRLGPGGAFLSGGQRQRVAVARALLTEAEVVLLDEPTAHLDPEAAESLLADLRSALAGKAVVMVTHDPAEAAACPRSLRLGSAAEEAALR</sequence>
<feature type="domain" description="ABC transporter" evidence="4">
    <location>
        <begin position="37"/>
        <end position="250"/>
    </location>
</feature>
<dbReference type="GO" id="GO:0042626">
    <property type="term" value="F:ATPase-coupled transmembrane transporter activity"/>
    <property type="evidence" value="ECO:0007669"/>
    <property type="project" value="TreeGrafter"/>
</dbReference>
<dbReference type="Gene3D" id="3.40.50.300">
    <property type="entry name" value="P-loop containing nucleotide triphosphate hydrolases"/>
    <property type="match status" value="1"/>
</dbReference>
<organism evidence="5 6">
    <name type="scientific">Arthrobacter crystallopoietes BAB-32</name>
    <dbReference type="NCBI Taxonomy" id="1246476"/>
    <lineage>
        <taxon>Bacteria</taxon>
        <taxon>Bacillati</taxon>
        <taxon>Actinomycetota</taxon>
        <taxon>Actinomycetes</taxon>
        <taxon>Micrococcales</taxon>
        <taxon>Micrococcaceae</taxon>
        <taxon>Crystallibacter</taxon>
    </lineage>
</organism>
<keyword evidence="6" id="KW-1185">Reference proteome</keyword>
<name>N1V2I3_9MICC</name>
<protein>
    <submittedName>
        <fullName evidence="5">Transport ATP-binding protein</fullName>
    </submittedName>
</protein>
<evidence type="ECO:0000256" key="3">
    <source>
        <dbReference type="SAM" id="MobiDB-lite"/>
    </source>
</evidence>
<dbReference type="InterPro" id="IPR003593">
    <property type="entry name" value="AAA+_ATPase"/>
</dbReference>
<dbReference type="OrthoDB" id="3237158at2"/>
<dbReference type="SUPFAM" id="SSF52540">
    <property type="entry name" value="P-loop containing nucleoside triphosphate hydrolases"/>
    <property type="match status" value="1"/>
</dbReference>
<evidence type="ECO:0000256" key="2">
    <source>
        <dbReference type="ARBA" id="ARBA00022840"/>
    </source>
</evidence>
<evidence type="ECO:0000313" key="6">
    <source>
        <dbReference type="Proteomes" id="UP000010729"/>
    </source>
</evidence>